<evidence type="ECO:0000313" key="1">
    <source>
        <dbReference type="EMBL" id="RAK67585.1"/>
    </source>
</evidence>
<evidence type="ECO:0000313" key="2">
    <source>
        <dbReference type="Proteomes" id="UP000249524"/>
    </source>
</evidence>
<keyword evidence="2" id="KW-1185">Reference proteome</keyword>
<gene>
    <name evidence="1" type="ORF">DJ019_06655</name>
</gene>
<dbReference type="AlphaFoldDB" id="A0A328BLM6"/>
<dbReference type="Proteomes" id="UP000249524">
    <property type="component" value="Unassembled WGS sequence"/>
</dbReference>
<accession>A0A328BLM6</accession>
<name>A0A328BLM6_9CAUL</name>
<dbReference type="OrthoDB" id="6118844at2"/>
<comment type="caution">
    <text evidence="1">The sequence shown here is derived from an EMBL/GenBank/DDBJ whole genome shotgun (WGS) entry which is preliminary data.</text>
</comment>
<dbReference type="EMBL" id="QFYS01000002">
    <property type="protein sequence ID" value="RAK67585.1"/>
    <property type="molecule type" value="Genomic_DNA"/>
</dbReference>
<reference evidence="1 2" key="1">
    <citation type="submission" date="2018-05" db="EMBL/GenBank/DDBJ databases">
        <authorList>
            <person name="Lanie J.A."/>
            <person name="Ng W.-L."/>
            <person name="Kazmierczak K.M."/>
            <person name="Andrzejewski T.M."/>
            <person name="Davidsen T.M."/>
            <person name="Wayne K.J."/>
            <person name="Tettelin H."/>
            <person name="Glass J.I."/>
            <person name="Rusch D."/>
            <person name="Podicherti R."/>
            <person name="Tsui H.-C.T."/>
            <person name="Winkler M.E."/>
        </authorList>
    </citation>
    <scope>NUCLEOTIDE SEQUENCE [LARGE SCALE GENOMIC DNA]</scope>
    <source>
        <strain evidence="1 2">BUT-10</strain>
    </source>
</reference>
<proteinExistence type="predicted"/>
<protein>
    <submittedName>
        <fullName evidence="1">Uncharacterized protein</fullName>
    </submittedName>
</protein>
<sequence length="191" mass="21028">MPRTQPDQYVFGFGPGGEVISVAEVKRNGRLDHERIEKDETWRLEAGLVVKTELDDGQMEWTVYADPDGDGRWVELAEGQGPLDLSLFAGAATGPDGGAPVKQVLDDDPHVFRFDAAGRVVAVYEVERDGRLDREDIDRDETYALVNGFVVKTEVDDGRLEQTVYADADGDGIWHSIILPQPTSLWDGAVA</sequence>
<organism evidence="1 2">
    <name type="scientific">Phenylobacterium kunshanense</name>
    <dbReference type="NCBI Taxonomy" id="1445034"/>
    <lineage>
        <taxon>Bacteria</taxon>
        <taxon>Pseudomonadati</taxon>
        <taxon>Pseudomonadota</taxon>
        <taxon>Alphaproteobacteria</taxon>
        <taxon>Caulobacterales</taxon>
        <taxon>Caulobacteraceae</taxon>
        <taxon>Phenylobacterium</taxon>
    </lineage>
</organism>
<dbReference type="RefSeq" id="WP_111275195.1">
    <property type="nucleotide sequence ID" value="NZ_QFYS01000002.1"/>
</dbReference>